<dbReference type="AlphaFoldDB" id="A0A5C6EPL4"/>
<feature type="transmembrane region" description="Helical" evidence="6">
    <location>
        <begin position="136"/>
        <end position="155"/>
    </location>
</feature>
<dbReference type="PANTHER" id="PTHR39535">
    <property type="entry name" value="SPORULATION-DELAYING PROTEIN SDPB"/>
    <property type="match status" value="1"/>
</dbReference>
<dbReference type="GO" id="GO:0012505">
    <property type="term" value="C:endomembrane system"/>
    <property type="evidence" value="ECO:0007669"/>
    <property type="project" value="UniProtKB-SubCell"/>
</dbReference>
<keyword evidence="3 6" id="KW-1133">Transmembrane helix</keyword>
<comment type="subcellular location">
    <subcellularLocation>
        <location evidence="1">Endomembrane system</location>
        <topology evidence="1">Multi-pass membrane protein</topology>
    </subcellularLocation>
</comment>
<evidence type="ECO:0000256" key="6">
    <source>
        <dbReference type="SAM" id="Phobius"/>
    </source>
</evidence>
<reference evidence="8 9" key="1">
    <citation type="submission" date="2019-02" db="EMBL/GenBank/DDBJ databases">
        <title>Deep-cultivation of Planctomycetes and their phenomic and genomic characterization uncovers novel biology.</title>
        <authorList>
            <person name="Wiegand S."/>
            <person name="Jogler M."/>
            <person name="Boedeker C."/>
            <person name="Pinto D."/>
            <person name="Vollmers J."/>
            <person name="Rivas-Marin E."/>
            <person name="Kohn T."/>
            <person name="Peeters S.H."/>
            <person name="Heuer A."/>
            <person name="Rast P."/>
            <person name="Oberbeckmann S."/>
            <person name="Bunk B."/>
            <person name="Jeske O."/>
            <person name="Meyerdierks A."/>
            <person name="Storesund J.E."/>
            <person name="Kallscheuer N."/>
            <person name="Luecker S."/>
            <person name="Lage O.M."/>
            <person name="Pohl T."/>
            <person name="Merkel B.J."/>
            <person name="Hornburger P."/>
            <person name="Mueller R.-W."/>
            <person name="Bruemmer F."/>
            <person name="Labrenz M."/>
            <person name="Spormann A.M."/>
            <person name="Op Den Camp H."/>
            <person name="Overmann J."/>
            <person name="Amann R."/>
            <person name="Jetten M.S.M."/>
            <person name="Mascher T."/>
            <person name="Medema M.H."/>
            <person name="Devos D.P."/>
            <person name="Kaster A.-K."/>
            <person name="Ovreas L."/>
            <person name="Rohde M."/>
            <person name="Galperin M.Y."/>
            <person name="Jogler C."/>
        </authorList>
    </citation>
    <scope>NUCLEOTIDE SEQUENCE [LARGE SCALE GENOMIC DNA]</scope>
    <source>
        <strain evidence="8 9">Poly51</strain>
    </source>
</reference>
<keyword evidence="4 6" id="KW-0472">Membrane</keyword>
<feature type="transmembrane region" description="Helical" evidence="6">
    <location>
        <begin position="292"/>
        <end position="325"/>
    </location>
</feature>
<dbReference type="RefSeq" id="WP_146459695.1">
    <property type="nucleotide sequence ID" value="NZ_SJPW01000005.1"/>
</dbReference>
<feature type="coiled-coil region" evidence="5">
    <location>
        <begin position="410"/>
        <end position="472"/>
    </location>
</feature>
<proteinExistence type="predicted"/>
<evidence type="ECO:0000313" key="8">
    <source>
        <dbReference type="EMBL" id="TWU51042.1"/>
    </source>
</evidence>
<dbReference type="OrthoDB" id="128729at2"/>
<keyword evidence="5" id="KW-0175">Coiled coil</keyword>
<evidence type="ECO:0000256" key="2">
    <source>
        <dbReference type="ARBA" id="ARBA00022692"/>
    </source>
</evidence>
<organism evidence="8 9">
    <name type="scientific">Rubripirellula tenax</name>
    <dbReference type="NCBI Taxonomy" id="2528015"/>
    <lineage>
        <taxon>Bacteria</taxon>
        <taxon>Pseudomonadati</taxon>
        <taxon>Planctomycetota</taxon>
        <taxon>Planctomycetia</taxon>
        <taxon>Pirellulales</taxon>
        <taxon>Pirellulaceae</taxon>
        <taxon>Rubripirellula</taxon>
    </lineage>
</organism>
<protein>
    <recommendedName>
        <fullName evidence="7">HTTM-like domain-containing protein</fullName>
    </recommendedName>
</protein>
<evidence type="ECO:0000256" key="4">
    <source>
        <dbReference type="ARBA" id="ARBA00023136"/>
    </source>
</evidence>
<evidence type="ECO:0000256" key="5">
    <source>
        <dbReference type="SAM" id="Coils"/>
    </source>
</evidence>
<keyword evidence="2 6" id="KW-0812">Transmembrane</keyword>
<feature type="domain" description="HTTM-like" evidence="7">
    <location>
        <begin position="38"/>
        <end position="329"/>
    </location>
</feature>
<dbReference type="SMART" id="SM00752">
    <property type="entry name" value="HTTM"/>
    <property type="match status" value="1"/>
</dbReference>
<dbReference type="Proteomes" id="UP000318288">
    <property type="component" value="Unassembled WGS sequence"/>
</dbReference>
<accession>A0A5C6EPL4</accession>
<comment type="caution">
    <text evidence="8">The sequence shown here is derived from an EMBL/GenBank/DDBJ whole genome shotgun (WGS) entry which is preliminary data.</text>
</comment>
<sequence length="472" mass="52988">MTRHSGESVRDASPITQVKSAVTRWATGSIDAWDQFWFAPRLPHLLAVLRIFTGLMLLYSHLVLASDLFSFVGPDAWIDNEIARGLHDGAYGVPDWGRTYLWYLSNPLVLWLHHGLTIAVTLCFAAGLLTRITAPLAWFLQVMLLHRLTGALFGLDQIVTYSAMYLMLTPCGSWLSVDAWIRKRLADRIESDRRLAWLFPDATPSVAANVATRLFQLHVCVIYLFGGLAKARGTSWWDGTAIWYAAGNFEYQSLDLTWISKFPRLASLMALMTLVWEVSYAALVWPRLTRPLVLGIAVAVHGGIAIFLGMITFGCMMIAANMIFVRPEWMLGLMGHRFTGELESDDHLSDNWSDEELGAEIDTDEMAWDEDELVLEEDTGKSSIGLGSSIAGDYGVIDDEADTSGIDADLEKRAAQLDRSEQKLRAAAKKLKEKSSRIKGLESKYRERVARLKEREAKIKALVDRRRESKDE</sequence>
<feature type="transmembrane region" description="Helical" evidence="6">
    <location>
        <begin position="108"/>
        <end position="129"/>
    </location>
</feature>
<evidence type="ECO:0000256" key="1">
    <source>
        <dbReference type="ARBA" id="ARBA00004127"/>
    </source>
</evidence>
<feature type="transmembrane region" description="Helical" evidence="6">
    <location>
        <begin position="265"/>
        <end position="286"/>
    </location>
</feature>
<name>A0A5C6EPL4_9BACT</name>
<dbReference type="InterPro" id="IPR052964">
    <property type="entry name" value="Sporulation_signal_mat"/>
</dbReference>
<dbReference type="PANTHER" id="PTHR39535:SF2">
    <property type="entry name" value="HTTM DOMAIN-CONTAINING PROTEIN"/>
    <property type="match status" value="1"/>
</dbReference>
<gene>
    <name evidence="8" type="ORF">Poly51_43360</name>
</gene>
<evidence type="ECO:0000313" key="9">
    <source>
        <dbReference type="Proteomes" id="UP000318288"/>
    </source>
</evidence>
<dbReference type="InterPro" id="IPR011020">
    <property type="entry name" value="HTTM-like"/>
</dbReference>
<evidence type="ECO:0000259" key="7">
    <source>
        <dbReference type="SMART" id="SM00752"/>
    </source>
</evidence>
<keyword evidence="9" id="KW-1185">Reference proteome</keyword>
<evidence type="ECO:0000256" key="3">
    <source>
        <dbReference type="ARBA" id="ARBA00022989"/>
    </source>
</evidence>
<feature type="transmembrane region" description="Helical" evidence="6">
    <location>
        <begin position="45"/>
        <end position="64"/>
    </location>
</feature>
<dbReference type="EMBL" id="SJPW01000005">
    <property type="protein sequence ID" value="TWU51042.1"/>
    <property type="molecule type" value="Genomic_DNA"/>
</dbReference>